<dbReference type="EMBL" id="JAVFWL010000006">
    <property type="protein sequence ID" value="KAK6761500.1"/>
    <property type="molecule type" value="Genomic_DNA"/>
</dbReference>
<evidence type="ECO:0000313" key="2">
    <source>
        <dbReference type="Proteomes" id="UP001303046"/>
    </source>
</evidence>
<gene>
    <name evidence="1" type="primary">Necator_chrX.g22698</name>
    <name evidence="1" type="ORF">RB195_022535</name>
</gene>
<protein>
    <submittedName>
        <fullName evidence="1">Uncharacterized protein</fullName>
    </submittedName>
</protein>
<keyword evidence="2" id="KW-1185">Reference proteome</keyword>
<sequence>MMNDLISEMGRGRRAAWGVFKSIENVVKRTRNIWLRAHLFKTTVLPALAYALETLAFRKQEENAISIIKDEG</sequence>
<evidence type="ECO:0000313" key="1">
    <source>
        <dbReference type="EMBL" id="KAK6761500.1"/>
    </source>
</evidence>
<reference evidence="1 2" key="1">
    <citation type="submission" date="2023-08" db="EMBL/GenBank/DDBJ databases">
        <title>A Necator americanus chromosomal reference genome.</title>
        <authorList>
            <person name="Ilik V."/>
            <person name="Petrzelkova K.J."/>
            <person name="Pardy F."/>
            <person name="Fuh T."/>
            <person name="Niatou-Singa F.S."/>
            <person name="Gouil Q."/>
            <person name="Baker L."/>
            <person name="Ritchie M.E."/>
            <person name="Jex A.R."/>
            <person name="Gazzola D."/>
            <person name="Li H."/>
            <person name="Toshio Fujiwara R."/>
            <person name="Zhan B."/>
            <person name="Aroian R.V."/>
            <person name="Pafco B."/>
            <person name="Schwarz E.M."/>
        </authorList>
    </citation>
    <scope>NUCLEOTIDE SEQUENCE [LARGE SCALE GENOMIC DNA]</scope>
    <source>
        <strain evidence="1 2">Aroian</strain>
        <tissue evidence="1">Whole animal</tissue>
    </source>
</reference>
<accession>A0ABR1EFV6</accession>
<dbReference type="Proteomes" id="UP001303046">
    <property type="component" value="Unassembled WGS sequence"/>
</dbReference>
<comment type="caution">
    <text evidence="1">The sequence shown here is derived from an EMBL/GenBank/DDBJ whole genome shotgun (WGS) entry which is preliminary data.</text>
</comment>
<name>A0ABR1EFV6_NECAM</name>
<proteinExistence type="predicted"/>
<organism evidence="1 2">
    <name type="scientific">Necator americanus</name>
    <name type="common">Human hookworm</name>
    <dbReference type="NCBI Taxonomy" id="51031"/>
    <lineage>
        <taxon>Eukaryota</taxon>
        <taxon>Metazoa</taxon>
        <taxon>Ecdysozoa</taxon>
        <taxon>Nematoda</taxon>
        <taxon>Chromadorea</taxon>
        <taxon>Rhabditida</taxon>
        <taxon>Rhabditina</taxon>
        <taxon>Rhabditomorpha</taxon>
        <taxon>Strongyloidea</taxon>
        <taxon>Ancylostomatidae</taxon>
        <taxon>Bunostominae</taxon>
        <taxon>Necator</taxon>
    </lineage>
</organism>